<evidence type="ECO:0000256" key="12">
    <source>
        <dbReference type="ARBA" id="ARBA00023004"/>
    </source>
</evidence>
<feature type="binding site" evidence="21">
    <location>
        <position position="82"/>
    </location>
    <ligand>
        <name>[2Fe-2S] cluster</name>
        <dbReference type="ChEBI" id="CHEBI:190135"/>
        <label>1</label>
    </ligand>
</feature>
<feature type="binding site" evidence="20">
    <location>
        <begin position="316"/>
        <end position="323"/>
    </location>
    <ligand>
        <name>FAD</name>
        <dbReference type="ChEBI" id="CHEBI:57692"/>
    </ligand>
</feature>
<feature type="binding site" evidence="20">
    <location>
        <position position="471"/>
    </location>
    <ligand>
        <name>FAD</name>
        <dbReference type="ChEBI" id="CHEBI:57692"/>
    </ligand>
</feature>
<accession>A0A8S9XS32</accession>
<evidence type="ECO:0000256" key="21">
    <source>
        <dbReference type="PIRSR" id="PIRSR000127-3"/>
    </source>
</evidence>
<feature type="binding site" evidence="21">
    <location>
        <position position="148"/>
    </location>
    <ligand>
        <name>[2Fe-2S] cluster</name>
        <dbReference type="ChEBI" id="CHEBI:190135"/>
        <label>2</label>
    </ligand>
</feature>
<evidence type="ECO:0000256" key="19">
    <source>
        <dbReference type="PIRSR" id="PIRSR000127-1"/>
    </source>
</evidence>
<dbReference type="Pfam" id="PF02738">
    <property type="entry name" value="MoCoBD_1"/>
    <property type="match status" value="1"/>
</dbReference>
<dbReference type="InterPro" id="IPR036010">
    <property type="entry name" value="2Fe-2S_ferredoxin-like_sf"/>
</dbReference>
<evidence type="ECO:0000256" key="3">
    <source>
        <dbReference type="ARBA" id="ARBA00006849"/>
    </source>
</evidence>
<dbReference type="FunFam" id="3.10.20.30:FF:000015">
    <property type="entry name" value="Aldehyde oxidase 1"/>
    <property type="match status" value="1"/>
</dbReference>
<dbReference type="NCBIfam" id="TIGR02963">
    <property type="entry name" value="xanthine_xdhA"/>
    <property type="match status" value="1"/>
</dbReference>
<dbReference type="Gene3D" id="1.10.150.120">
    <property type="entry name" value="[2Fe-2S]-binding domain"/>
    <property type="match status" value="1"/>
</dbReference>
<dbReference type="GO" id="GO:0071949">
    <property type="term" value="F:FAD binding"/>
    <property type="evidence" value="ECO:0007669"/>
    <property type="project" value="InterPro"/>
</dbReference>
<evidence type="ECO:0000256" key="4">
    <source>
        <dbReference type="ARBA" id="ARBA00011738"/>
    </source>
</evidence>
<sequence length="1397" mass="154415">MEGARDPIQARTLAVEVGQLKDLRLTMTLPDPHASTLIFYVNGQKVADKDIDPEWTLIYYLRKKLKLTGTKLGCSEGGCGACTVMLSKFDKNTNRPIHMAVNACLTPLASVHGLAVTTVEGIGSVIKGKLHPVQEKIAAAHGSQCGFCTPGIVMSMYTLVRSHSGKPSWEQMMEAFQGNLCRCTGYRPILDGYRQFTDESISENGSINGHNGNGSELGSGLKQTPECAMGKDCCRNGKSNQINQSLERKETRKINGDVGQLADGPCQEIIFPPELAISRVYDEEDLIFKGSRVTWYRPTQLNELMKLKSTFPTAKIVNGNTEIGIEVKFKNCLYPIQIAPSQIEELNELSVVSLQNGLVSRCLKVGASVTISQMEDAMKELVKSEPETDTRTFREILKMLKFFAGRQIRNVGTISGNIMTGSPISDLNPVLMAFSATVELMSKDAGRRFVSIDQNFWTGYRKNIVRPEEVLVAVYIPFSKPDQYFKCYKQSRRREDDIAIVNAAYSISIADGKIKDLKMSYGGMAPTSKLALHTSTRLVGLPVDYNTLELGYECLCEEFPLAPDAPGGMVTYRRALLLSLFHKFFLELRQLLHYSEESTECFNGMVPSIDEIPLKSSQYFTIVPDSQMKTDMVGRPIVHQSAFKQATGEAVYCDDLPEFENELRAAYVISTRAHARIVSIDITKAEEIDGVVAFVSAKDIPRERNNCGAIIRDEEVFASEKVVCQGQIIGCVVAESLAIAQRAAKLVKIQYEDLEPTIITIEDAIKHNSYHPNSSAVERRGDVEAAFRESVEEGGRIVEGEVHIGGQEHFYLETQNAVVVPGQEDDELTIYAASQHPSEVQRQAALVLNLPFNRVMCKVKRIGGGFGGKEVRSCMLALPAAVAAHKLKRPVRMSLDRDEDMMISGQRHPFLGVYKAACMPDGRITACHFRLYCNAGYSLDLSGAVLERAMLHVTNCCNIPNVLCEGYVCRTNLPSNTAFRGFGAPQAMFICETMLQHVSQEINVNINKLHEVNFYKDDDITYFGQKLPLCNVRKCWDQCLIEAEVAQRRTCIDKFNREHRNVKRGMSVVPTMFGIAFSTPFLNQAGALVLVYRDGSVLVSHGGTEMGQGLHTKMIQVVSRAFGIPGELIHISETCTDKVPNTSATAGSASSDLNGMAILDACDTIMKRLKPVMSENPKGKWEEWINTAYFQRISLAATGFYKIPDMGRDPKTGLGNVFNYFTYGAACTEVQIDCLTGDHKVLRTDIVMDLGASLNPAIDIGQIEGAFMQGLGLFTIEQTLVSPTGTLLTRGPGAYKIPSFGDVPTEFNVSLLKESSNPRAIYSSKSIGEPPLFLAASIFFALRDGIAAFRRQNGDDAWFRMDSPATSARIRILCEDDIVRRVSDHQTSQYTPWGIEP</sequence>
<dbReference type="FunFam" id="3.90.1170.50:FF:000001">
    <property type="entry name" value="Aldehyde oxidase 1"/>
    <property type="match status" value="1"/>
</dbReference>
<dbReference type="EMBL" id="WIXP02000005">
    <property type="protein sequence ID" value="KAF6210886.1"/>
    <property type="molecule type" value="Genomic_DNA"/>
</dbReference>
<keyword evidence="7" id="KW-0285">Flavoprotein</keyword>
<dbReference type="InterPro" id="IPR014307">
    <property type="entry name" value="Xanthine_DH_ssu"/>
</dbReference>
<dbReference type="CDD" id="cd00207">
    <property type="entry name" value="fer2"/>
    <property type="match status" value="1"/>
</dbReference>
<evidence type="ECO:0000256" key="17">
    <source>
        <dbReference type="ARBA" id="ARBA00049017"/>
    </source>
</evidence>
<evidence type="ECO:0000256" key="18">
    <source>
        <dbReference type="ARBA" id="ARBA00049517"/>
    </source>
</evidence>
<feature type="binding site" evidence="20">
    <location>
        <position position="870"/>
    </location>
    <ligand>
        <name>substrate</name>
    </ligand>
</feature>
<evidence type="ECO:0000256" key="8">
    <source>
        <dbReference type="ARBA" id="ARBA00022714"/>
    </source>
</evidence>
<dbReference type="PROSITE" id="PS51387">
    <property type="entry name" value="FAD_PCMH"/>
    <property type="match status" value="1"/>
</dbReference>
<dbReference type="EC" id="1.17.1.4" evidence="5"/>
<proteinExistence type="inferred from homology"/>
<dbReference type="InterPro" id="IPR037165">
    <property type="entry name" value="AldOxase/xan_DH_Mopterin-bd_sf"/>
</dbReference>
<evidence type="ECO:0000256" key="20">
    <source>
        <dbReference type="PIRSR" id="PIRSR000127-2"/>
    </source>
</evidence>
<feature type="binding site" evidence="21">
    <location>
        <position position="79"/>
    </location>
    <ligand>
        <name>[2Fe-2S] cluster</name>
        <dbReference type="ChEBI" id="CHEBI:190135"/>
        <label>1</label>
    </ligand>
</feature>
<dbReference type="SUPFAM" id="SSF54665">
    <property type="entry name" value="CO dehydrogenase molybdoprotein N-domain-like"/>
    <property type="match status" value="1"/>
</dbReference>
<evidence type="ECO:0000256" key="13">
    <source>
        <dbReference type="ARBA" id="ARBA00023014"/>
    </source>
</evidence>
<dbReference type="PROSITE" id="PS51085">
    <property type="entry name" value="2FE2S_FER_2"/>
    <property type="match status" value="1"/>
</dbReference>
<dbReference type="Gene3D" id="3.30.465.10">
    <property type="match status" value="1"/>
</dbReference>
<comment type="cofactor">
    <cofactor evidence="21">
        <name>[2Fe-2S] cluster</name>
        <dbReference type="ChEBI" id="CHEBI:190135"/>
    </cofactor>
    <text evidence="21">Binds 2 [2Fe-2S] clusters.</text>
</comment>
<feature type="binding site" evidence="21">
    <location>
        <position position="866"/>
    </location>
    <ligand>
        <name>Mo-molybdopterin</name>
        <dbReference type="ChEBI" id="CHEBI:71302"/>
    </ligand>
    <ligandPart>
        <name>Mo</name>
        <dbReference type="ChEBI" id="CHEBI:28685"/>
    </ligandPart>
</feature>
<dbReference type="InterPro" id="IPR036856">
    <property type="entry name" value="Ald_Oxase/Xan_DH_a/b_sf"/>
</dbReference>
<comment type="cofactor">
    <cofactor evidence="16">
        <name>[2Fe-2S] cluster</name>
        <dbReference type="ChEBI" id="CHEBI:190135"/>
    </cofactor>
</comment>
<organism evidence="24 25">
    <name type="scientific">Apolygus lucorum</name>
    <name type="common">Small green plant bug</name>
    <name type="synonym">Lygocoris lucorum</name>
    <dbReference type="NCBI Taxonomy" id="248454"/>
    <lineage>
        <taxon>Eukaryota</taxon>
        <taxon>Metazoa</taxon>
        <taxon>Ecdysozoa</taxon>
        <taxon>Arthropoda</taxon>
        <taxon>Hexapoda</taxon>
        <taxon>Insecta</taxon>
        <taxon>Pterygota</taxon>
        <taxon>Neoptera</taxon>
        <taxon>Paraneoptera</taxon>
        <taxon>Hemiptera</taxon>
        <taxon>Heteroptera</taxon>
        <taxon>Panheteroptera</taxon>
        <taxon>Cimicomorpha</taxon>
        <taxon>Miridae</taxon>
        <taxon>Mirini</taxon>
        <taxon>Apolygus</taxon>
    </lineage>
</organism>
<evidence type="ECO:0000256" key="15">
    <source>
        <dbReference type="ARBA" id="ARBA00023140"/>
    </source>
</evidence>
<dbReference type="Gene3D" id="3.90.1170.50">
    <property type="entry name" value="Aldehyde oxidase/xanthine dehydrogenase, a/b hammerhead"/>
    <property type="match status" value="1"/>
</dbReference>
<dbReference type="Gene3D" id="3.30.365.10">
    <property type="entry name" value="Aldehyde oxidase/xanthine dehydrogenase, molybdopterin binding domain"/>
    <property type="match status" value="4"/>
</dbReference>
<dbReference type="InterPro" id="IPR008274">
    <property type="entry name" value="AldOxase/xan_DH_MoCoBD1"/>
</dbReference>
<keyword evidence="8 21" id="KW-0001">2Fe-2S</keyword>
<dbReference type="Pfam" id="PF00941">
    <property type="entry name" value="FAD_binding_5"/>
    <property type="match status" value="1"/>
</dbReference>
<dbReference type="InterPro" id="IPR046867">
    <property type="entry name" value="AldOxase/xan_DH_MoCoBD2"/>
</dbReference>
<feature type="binding site" evidence="20">
    <location>
        <position position="426"/>
    </location>
    <ligand>
        <name>FAD</name>
        <dbReference type="ChEBI" id="CHEBI:57692"/>
    </ligand>
</feature>
<keyword evidence="9 21" id="KW-0479">Metal-binding</keyword>
<keyword evidence="25" id="KW-1185">Reference proteome</keyword>
<dbReference type="PANTHER" id="PTHR45444">
    <property type="entry name" value="XANTHINE DEHYDROGENASE"/>
    <property type="match status" value="1"/>
</dbReference>
<comment type="catalytic activity">
    <reaction evidence="17">
        <text>xanthine + NAD(+) + H2O = urate + NADH + H(+)</text>
        <dbReference type="Rhea" id="RHEA:16669"/>
        <dbReference type="ChEBI" id="CHEBI:15377"/>
        <dbReference type="ChEBI" id="CHEBI:15378"/>
        <dbReference type="ChEBI" id="CHEBI:17712"/>
        <dbReference type="ChEBI" id="CHEBI:17775"/>
        <dbReference type="ChEBI" id="CHEBI:57540"/>
        <dbReference type="ChEBI" id="CHEBI:57945"/>
        <dbReference type="EC" id="1.17.1.4"/>
    </reaction>
</comment>
<dbReference type="PANTHER" id="PTHR45444:SF3">
    <property type="entry name" value="XANTHINE DEHYDROGENASE"/>
    <property type="match status" value="1"/>
</dbReference>
<dbReference type="FunFam" id="3.30.365.10:FF:000003">
    <property type="entry name" value="Aldehyde oxidase 1"/>
    <property type="match status" value="1"/>
</dbReference>
<dbReference type="InterPro" id="IPR036884">
    <property type="entry name" value="2Fe-2S-bd_dom_sf"/>
</dbReference>
<evidence type="ECO:0000256" key="10">
    <source>
        <dbReference type="ARBA" id="ARBA00022827"/>
    </source>
</evidence>
<dbReference type="Proteomes" id="UP000466442">
    <property type="component" value="Linkage Group LG5"/>
</dbReference>
<dbReference type="InterPro" id="IPR002346">
    <property type="entry name" value="Mopterin_DH_FAD-bd"/>
</dbReference>
<dbReference type="FunFam" id="3.30.365.10:FF:000001">
    <property type="entry name" value="Xanthine dehydrogenase oxidase"/>
    <property type="match status" value="1"/>
</dbReference>
<keyword evidence="10 20" id="KW-0274">FAD</keyword>
<dbReference type="Gene3D" id="3.30.43.10">
    <property type="entry name" value="Uridine Diphospho-n-acetylenolpyruvylglucosamine Reductase, domain 2"/>
    <property type="match status" value="1"/>
</dbReference>
<dbReference type="Pfam" id="PF20256">
    <property type="entry name" value="MoCoBD_2"/>
    <property type="match status" value="1"/>
</dbReference>
<dbReference type="FunFam" id="3.30.465.10:FF:000004">
    <property type="entry name" value="Xanthine dehydrogenase/oxidase"/>
    <property type="match status" value="1"/>
</dbReference>
<keyword evidence="13 21" id="KW-0411">Iron-sulfur</keyword>
<keyword evidence="6 21" id="KW-0500">Molybdenum</keyword>
<evidence type="ECO:0000256" key="16">
    <source>
        <dbReference type="ARBA" id="ARBA00034078"/>
    </source>
</evidence>
<dbReference type="Gene3D" id="3.10.20.30">
    <property type="match status" value="1"/>
</dbReference>
<evidence type="ECO:0000256" key="9">
    <source>
        <dbReference type="ARBA" id="ARBA00022723"/>
    </source>
</evidence>
<evidence type="ECO:0000259" key="22">
    <source>
        <dbReference type="PROSITE" id="PS51085"/>
    </source>
</evidence>
<dbReference type="InterPro" id="IPR000674">
    <property type="entry name" value="Ald_Oxase/Xan_DH_a/b"/>
</dbReference>
<feature type="binding site" evidence="21">
    <location>
        <position position="980"/>
    </location>
    <ligand>
        <name>Mo-molybdopterin</name>
        <dbReference type="ChEBI" id="CHEBI:71302"/>
    </ligand>
    <ligandPart>
        <name>Mo</name>
        <dbReference type="ChEBI" id="CHEBI:28685"/>
    </ligandPart>
</feature>
<dbReference type="OrthoDB" id="8300278at2759"/>
<feature type="binding site" evidence="21">
    <location>
        <position position="74"/>
    </location>
    <ligand>
        <name>[2Fe-2S] cluster</name>
        <dbReference type="ChEBI" id="CHEBI:190135"/>
        <label>1</label>
    </ligand>
</feature>
<dbReference type="FunFam" id="3.30.43.10:FF:000001">
    <property type="entry name" value="Xanthine dehydrogenase/oxidase"/>
    <property type="match status" value="1"/>
</dbReference>
<evidence type="ECO:0000256" key="5">
    <source>
        <dbReference type="ARBA" id="ARBA00013123"/>
    </source>
</evidence>
<evidence type="ECO:0000256" key="11">
    <source>
        <dbReference type="ARBA" id="ARBA00023002"/>
    </source>
</evidence>
<dbReference type="PROSITE" id="PS00197">
    <property type="entry name" value="2FE2S_FER_1"/>
    <property type="match status" value="1"/>
</dbReference>
<feature type="domain" description="2Fe-2S ferredoxin-type" evidence="22">
    <location>
        <begin position="35"/>
        <end position="122"/>
    </location>
</feature>
<dbReference type="Pfam" id="PF03450">
    <property type="entry name" value="CO_deh_flav_C"/>
    <property type="match status" value="1"/>
</dbReference>
<dbReference type="GO" id="GO:0051537">
    <property type="term" value="F:2 iron, 2 sulfur cluster binding"/>
    <property type="evidence" value="ECO:0007669"/>
    <property type="project" value="UniProtKB-KW"/>
</dbReference>
<dbReference type="PIRSF" id="PIRSF000127">
    <property type="entry name" value="Xanthine_DH"/>
    <property type="match status" value="1"/>
</dbReference>
<dbReference type="GO" id="GO:0004854">
    <property type="term" value="F:xanthine dehydrogenase activity"/>
    <property type="evidence" value="ECO:0007669"/>
    <property type="project" value="UniProtKB-EC"/>
</dbReference>
<evidence type="ECO:0000256" key="14">
    <source>
        <dbReference type="ARBA" id="ARBA00023027"/>
    </source>
</evidence>
<dbReference type="Pfam" id="PF01315">
    <property type="entry name" value="Ald_Xan_dh_C"/>
    <property type="match status" value="1"/>
</dbReference>
<comment type="similarity">
    <text evidence="3">Belongs to the xanthine dehydrogenase family.</text>
</comment>
<comment type="cofactor">
    <cofactor evidence="1 20">
        <name>FAD</name>
        <dbReference type="ChEBI" id="CHEBI:57692"/>
    </cofactor>
</comment>
<dbReference type="Pfam" id="PF00111">
    <property type="entry name" value="Fer2"/>
    <property type="match status" value="1"/>
</dbReference>
<feature type="binding site" evidence="20">
    <location>
        <position position="403"/>
    </location>
    <ligand>
        <name>FAD</name>
        <dbReference type="ChEBI" id="CHEBI:57692"/>
    </ligand>
</feature>
<comment type="cofactor">
    <cofactor evidence="21">
        <name>Mo-molybdopterin</name>
        <dbReference type="ChEBI" id="CHEBI:71302"/>
    </cofactor>
    <text evidence="21">Binds 1 Mo-molybdopterin (Mo-MPT) cofactor per subunit.</text>
</comment>
<dbReference type="InterPro" id="IPR006058">
    <property type="entry name" value="2Fe2S_fd_BS"/>
</dbReference>
<keyword evidence="12 21" id="KW-0408">Iron</keyword>
<feature type="binding site" evidence="20">
    <location>
        <position position="982"/>
    </location>
    <ligand>
        <name>substrate</name>
    </ligand>
</feature>
<gene>
    <name evidence="24" type="ORF">GE061_013998</name>
</gene>
<comment type="subunit">
    <text evidence="4">Homodimer.</text>
</comment>
<feature type="binding site" evidence="21">
    <location>
        <position position="145"/>
    </location>
    <ligand>
        <name>[2Fe-2S] cluster</name>
        <dbReference type="ChEBI" id="CHEBI:190135"/>
        <label>2</label>
    </ligand>
</feature>
<feature type="domain" description="FAD-binding PCMH-type" evidence="23">
    <location>
        <begin position="288"/>
        <end position="481"/>
    </location>
</feature>
<dbReference type="GO" id="GO:0005777">
    <property type="term" value="C:peroxisome"/>
    <property type="evidence" value="ECO:0007669"/>
    <property type="project" value="UniProtKB-SubCell"/>
</dbReference>
<evidence type="ECO:0000313" key="25">
    <source>
        <dbReference type="Proteomes" id="UP000466442"/>
    </source>
</evidence>
<dbReference type="InterPro" id="IPR005107">
    <property type="entry name" value="CO_DH_flav_C"/>
</dbReference>
<evidence type="ECO:0000313" key="24">
    <source>
        <dbReference type="EMBL" id="KAF6210886.1"/>
    </source>
</evidence>
<dbReference type="SUPFAM" id="SSF56176">
    <property type="entry name" value="FAD-binding/transporter-associated domain-like"/>
    <property type="match status" value="1"/>
</dbReference>
<evidence type="ECO:0000256" key="2">
    <source>
        <dbReference type="ARBA" id="ARBA00004275"/>
    </source>
</evidence>
<dbReference type="InterPro" id="IPR016208">
    <property type="entry name" value="Ald_Oxase/xanthine_DH-like"/>
</dbReference>
<comment type="caution">
    <text evidence="24">The sequence shown here is derived from an EMBL/GenBank/DDBJ whole genome shotgun (WGS) entry which is preliminary data.</text>
</comment>
<dbReference type="SUPFAM" id="SSF55447">
    <property type="entry name" value="CO dehydrogenase flavoprotein C-terminal domain-like"/>
    <property type="match status" value="1"/>
</dbReference>
<dbReference type="Pfam" id="PF01799">
    <property type="entry name" value="Fer2_2"/>
    <property type="match status" value="1"/>
</dbReference>
<feature type="binding site" evidence="21">
    <location>
        <position position="835"/>
    </location>
    <ligand>
        <name>Mo-molybdopterin</name>
        <dbReference type="ChEBI" id="CHEBI:71302"/>
    </ligand>
    <ligandPart>
        <name>Mo</name>
        <dbReference type="ChEBI" id="CHEBI:28685"/>
    </ligandPart>
</feature>
<dbReference type="InterPro" id="IPR016166">
    <property type="entry name" value="FAD-bd_PCMH"/>
</dbReference>
<evidence type="ECO:0000259" key="23">
    <source>
        <dbReference type="PROSITE" id="PS51387"/>
    </source>
</evidence>
<dbReference type="SUPFAM" id="SSF47741">
    <property type="entry name" value="CO dehydrogenase ISP C-domain like"/>
    <property type="match status" value="1"/>
</dbReference>
<keyword evidence="14" id="KW-0520">NAD</keyword>
<comment type="subcellular location">
    <subcellularLocation>
        <location evidence="2">Peroxisome</location>
    </subcellularLocation>
</comment>
<name>A0A8S9XS32_APOLU</name>
<feature type="binding site" evidence="20">
    <location>
        <position position="489"/>
    </location>
    <ligand>
        <name>FAD</name>
        <dbReference type="ChEBI" id="CHEBI:57692"/>
    </ligand>
</feature>
<feature type="binding site" evidence="21">
    <location>
        <position position="183"/>
    </location>
    <ligand>
        <name>[2Fe-2S] cluster</name>
        <dbReference type="ChEBI" id="CHEBI:190135"/>
        <label>2</label>
    </ligand>
</feature>
<dbReference type="InterPro" id="IPR016169">
    <property type="entry name" value="FAD-bd_PCMH_sub2"/>
</dbReference>
<feature type="binding site" evidence="21">
    <location>
        <position position="181"/>
    </location>
    <ligand>
        <name>[2Fe-2S] cluster</name>
        <dbReference type="ChEBI" id="CHEBI:190135"/>
        <label>2</label>
    </ligand>
</feature>
<dbReference type="SMART" id="SM01008">
    <property type="entry name" value="Ald_Xan_dh_C"/>
    <property type="match status" value="1"/>
</dbReference>
<evidence type="ECO:0000256" key="6">
    <source>
        <dbReference type="ARBA" id="ARBA00022505"/>
    </source>
</evidence>
<dbReference type="SMART" id="SM01092">
    <property type="entry name" value="CO_deh_flav_C"/>
    <property type="match status" value="1"/>
</dbReference>
<keyword evidence="15" id="KW-0576">Peroxisome</keyword>
<comment type="catalytic activity">
    <reaction evidence="18">
        <text>hypoxanthine + NAD(+) + H2O = xanthine + NADH + H(+)</text>
        <dbReference type="Rhea" id="RHEA:24670"/>
        <dbReference type="ChEBI" id="CHEBI:15377"/>
        <dbReference type="ChEBI" id="CHEBI:15378"/>
        <dbReference type="ChEBI" id="CHEBI:17368"/>
        <dbReference type="ChEBI" id="CHEBI:17712"/>
        <dbReference type="ChEBI" id="CHEBI:57540"/>
        <dbReference type="ChEBI" id="CHEBI:57945"/>
        <dbReference type="EC" id="1.17.1.4"/>
    </reaction>
</comment>
<dbReference type="SUPFAM" id="SSF54292">
    <property type="entry name" value="2Fe-2S ferredoxin-like"/>
    <property type="match status" value="1"/>
</dbReference>
<protein>
    <recommendedName>
        <fullName evidence="5">xanthine dehydrogenase</fullName>
        <ecNumber evidence="5">1.17.1.4</ecNumber>
    </recommendedName>
</protein>
<keyword evidence="11" id="KW-0560">Oxidoreductase</keyword>
<dbReference type="FunFam" id="3.30.365.10:FF:000004">
    <property type="entry name" value="Xanthine dehydrogenase oxidase"/>
    <property type="match status" value="1"/>
</dbReference>
<reference evidence="24" key="1">
    <citation type="journal article" date="2021" name="Mol. Ecol. Resour.">
        <title>Apolygus lucorum genome provides insights into omnivorousness and mesophyll feeding.</title>
        <authorList>
            <person name="Liu Y."/>
            <person name="Liu H."/>
            <person name="Wang H."/>
            <person name="Huang T."/>
            <person name="Liu B."/>
            <person name="Yang B."/>
            <person name="Yin L."/>
            <person name="Li B."/>
            <person name="Zhang Y."/>
            <person name="Zhang S."/>
            <person name="Jiang F."/>
            <person name="Zhang X."/>
            <person name="Ren Y."/>
            <person name="Wang B."/>
            <person name="Wang S."/>
            <person name="Lu Y."/>
            <person name="Wu K."/>
            <person name="Fan W."/>
            <person name="Wang G."/>
        </authorList>
    </citation>
    <scope>NUCLEOTIDE SEQUENCE</scope>
    <source>
        <strain evidence="24">12Hb</strain>
    </source>
</reference>
<feature type="active site" description="Proton acceptor" evidence="19">
    <location>
        <position position="1329"/>
    </location>
</feature>
<evidence type="ECO:0000256" key="7">
    <source>
        <dbReference type="ARBA" id="ARBA00022630"/>
    </source>
</evidence>
<dbReference type="Gene3D" id="3.30.390.50">
    <property type="entry name" value="CO dehydrogenase flavoprotein, C-terminal domain"/>
    <property type="match status" value="1"/>
</dbReference>
<feature type="binding site" evidence="21">
    <location>
        <position position="104"/>
    </location>
    <ligand>
        <name>[2Fe-2S] cluster</name>
        <dbReference type="ChEBI" id="CHEBI:190135"/>
        <label>1</label>
    </ligand>
</feature>
<dbReference type="InterPro" id="IPR002888">
    <property type="entry name" value="2Fe-2S-bd"/>
</dbReference>
<dbReference type="InterPro" id="IPR012675">
    <property type="entry name" value="Beta-grasp_dom_sf"/>
</dbReference>
<dbReference type="GO" id="GO:0005506">
    <property type="term" value="F:iron ion binding"/>
    <property type="evidence" value="ECO:0007669"/>
    <property type="project" value="InterPro"/>
</dbReference>
<dbReference type="InterPro" id="IPR036683">
    <property type="entry name" value="CO_DH_flav_C_dom_sf"/>
</dbReference>
<feature type="binding site" evidence="21">
    <location>
        <position position="1147"/>
    </location>
    <ligand>
        <name>Mo-molybdopterin</name>
        <dbReference type="ChEBI" id="CHEBI:71302"/>
    </ligand>
    <ligandPart>
        <name>Mo</name>
        <dbReference type="ChEBI" id="CHEBI:28685"/>
    </ligandPart>
</feature>
<feature type="binding site" evidence="20">
    <location>
        <position position="948"/>
    </location>
    <ligand>
        <name>substrate</name>
    </ligand>
</feature>
<dbReference type="SUPFAM" id="SSF56003">
    <property type="entry name" value="Molybdenum cofactor-binding domain"/>
    <property type="match status" value="1"/>
</dbReference>
<dbReference type="InterPro" id="IPR001041">
    <property type="entry name" value="2Fe-2S_ferredoxin-type"/>
</dbReference>
<dbReference type="InterPro" id="IPR036318">
    <property type="entry name" value="FAD-bd_PCMH-like_sf"/>
</dbReference>
<dbReference type="InterPro" id="IPR016167">
    <property type="entry name" value="FAD-bd_PCMH_sub1"/>
</dbReference>
<evidence type="ECO:0000256" key="1">
    <source>
        <dbReference type="ARBA" id="ARBA00001974"/>
    </source>
</evidence>